<reference evidence="1 2" key="1">
    <citation type="submission" date="2019-03" db="EMBL/GenBank/DDBJ databases">
        <title>Genomic Encyclopedia of Type Strains, Phase IV (KMG-IV): sequencing the most valuable type-strain genomes for metagenomic binning, comparative biology and taxonomic classification.</title>
        <authorList>
            <person name="Goeker M."/>
        </authorList>
    </citation>
    <scope>NUCLEOTIDE SEQUENCE [LARGE SCALE GENOMIC DNA]</scope>
    <source>
        <strain evidence="1 2">DSM 25903</strain>
    </source>
</reference>
<sequence>MRRTLSVAAFCSAIGGTCGTAAQTLSAPDLLRLLSGNTLTGYNGKLLFSEWHAPDGRVLGHNGGIKNQNSCWTLRGDAVCYYYPQHRQSGQNARTEFCWHLESASPTAYRLRAVGKPISGLAWITPGNSRDHSDEGKAWICDTLMSRRNPGGAEVADATARSETAQH</sequence>
<evidence type="ECO:0000313" key="2">
    <source>
        <dbReference type="Proteomes" id="UP000295122"/>
    </source>
</evidence>
<dbReference type="AlphaFoldDB" id="A0A4R7CC55"/>
<proteinExistence type="predicted"/>
<dbReference type="Proteomes" id="UP000295122">
    <property type="component" value="Unassembled WGS sequence"/>
</dbReference>
<comment type="caution">
    <text evidence="1">The sequence shown here is derived from an EMBL/GenBank/DDBJ whole genome shotgun (WGS) entry which is preliminary data.</text>
</comment>
<dbReference type="EMBL" id="SNZR01000011">
    <property type="protein sequence ID" value="TDR94367.1"/>
    <property type="molecule type" value="Genomic_DNA"/>
</dbReference>
<dbReference type="OrthoDB" id="8023482at2"/>
<dbReference type="RefSeq" id="WP_133769272.1">
    <property type="nucleotide sequence ID" value="NZ_SNZR01000011.1"/>
</dbReference>
<organism evidence="1 2">
    <name type="scientific">Enterovirga rhinocerotis</name>
    <dbReference type="NCBI Taxonomy" id="1339210"/>
    <lineage>
        <taxon>Bacteria</taxon>
        <taxon>Pseudomonadati</taxon>
        <taxon>Pseudomonadota</taxon>
        <taxon>Alphaproteobacteria</taxon>
        <taxon>Hyphomicrobiales</taxon>
        <taxon>Methylobacteriaceae</taxon>
        <taxon>Enterovirga</taxon>
    </lineage>
</organism>
<evidence type="ECO:0000313" key="1">
    <source>
        <dbReference type="EMBL" id="TDR94367.1"/>
    </source>
</evidence>
<gene>
    <name evidence="1" type="ORF">EV668_1653</name>
</gene>
<evidence type="ECO:0008006" key="3">
    <source>
        <dbReference type="Google" id="ProtNLM"/>
    </source>
</evidence>
<accession>A0A4R7CC55</accession>
<name>A0A4R7CC55_9HYPH</name>
<protein>
    <recommendedName>
        <fullName evidence="3">DUF995 domain-containing protein</fullName>
    </recommendedName>
</protein>
<keyword evidence="2" id="KW-1185">Reference proteome</keyword>